<dbReference type="AlphaFoldDB" id="X1EJY4"/>
<evidence type="ECO:0008006" key="2">
    <source>
        <dbReference type="Google" id="ProtNLM"/>
    </source>
</evidence>
<reference evidence="1" key="1">
    <citation type="journal article" date="2014" name="Front. Microbiol.">
        <title>High frequency of phylogenetically diverse reductive dehalogenase-homologous genes in deep subseafloor sedimentary metagenomes.</title>
        <authorList>
            <person name="Kawai M."/>
            <person name="Futagami T."/>
            <person name="Toyoda A."/>
            <person name="Takaki Y."/>
            <person name="Nishi S."/>
            <person name="Hori S."/>
            <person name="Arai W."/>
            <person name="Tsubouchi T."/>
            <person name="Morono Y."/>
            <person name="Uchiyama I."/>
            <person name="Ito T."/>
            <person name="Fujiyama A."/>
            <person name="Inagaki F."/>
            <person name="Takami H."/>
        </authorList>
    </citation>
    <scope>NUCLEOTIDE SEQUENCE</scope>
    <source>
        <strain evidence="1">Expedition CK06-06</strain>
    </source>
</reference>
<dbReference type="EMBL" id="BART01033127">
    <property type="protein sequence ID" value="GAH17429.1"/>
    <property type="molecule type" value="Genomic_DNA"/>
</dbReference>
<dbReference type="Gene3D" id="3.40.50.720">
    <property type="entry name" value="NAD(P)-binding Rossmann-like Domain"/>
    <property type="match status" value="1"/>
</dbReference>
<accession>X1EJY4</accession>
<name>X1EJY4_9ZZZZ</name>
<protein>
    <recommendedName>
        <fullName evidence="2">C-methyltransferase domain-containing protein</fullName>
    </recommendedName>
</protein>
<comment type="caution">
    <text evidence="1">The sequence shown here is derived from an EMBL/GenBank/DDBJ whole genome shotgun (WGS) entry which is preliminary data.</text>
</comment>
<feature type="non-terminal residue" evidence="1">
    <location>
        <position position="1"/>
    </location>
</feature>
<gene>
    <name evidence="1" type="ORF">S01H4_57033</name>
</gene>
<organism evidence="1">
    <name type="scientific">marine sediment metagenome</name>
    <dbReference type="NCBI Taxonomy" id="412755"/>
    <lineage>
        <taxon>unclassified sequences</taxon>
        <taxon>metagenomes</taxon>
        <taxon>ecological metagenomes</taxon>
    </lineage>
</organism>
<evidence type="ECO:0000313" key="1">
    <source>
        <dbReference type="EMBL" id="GAH17429.1"/>
    </source>
</evidence>
<sequence>ETGVFNEKLLKYGDREFYLRFLTLFDIDIIPEVLANYHARPYDSGLSANSTLNNSNYKNNSYWENKVMNSLLRSDFKENKTGLGFIANFVSTLSPMLENDKAKNSLANLKGKKILLYGAGIKAEEFFSRFENELAELNICGIIDQDKSKQGLTFHGHKIYSAESIKKLAPEVVLLTVANKTMVKPFVEKLIKTENLNCKISEI</sequence>
<proteinExistence type="predicted"/>